<keyword evidence="2" id="KW-1133">Transmembrane helix</keyword>
<dbReference type="EMBL" id="LT854260">
    <property type="protein sequence ID" value="SMR56959.1"/>
    <property type="molecule type" value="Genomic_DNA"/>
</dbReference>
<protein>
    <submittedName>
        <fullName evidence="3">Uncharacterized protein</fullName>
    </submittedName>
</protein>
<organism evidence="3 4">
    <name type="scientific">Zymoseptoria tritici ST99CH_1E4</name>
    <dbReference type="NCBI Taxonomy" id="1276532"/>
    <lineage>
        <taxon>Eukaryota</taxon>
        <taxon>Fungi</taxon>
        <taxon>Dikarya</taxon>
        <taxon>Ascomycota</taxon>
        <taxon>Pezizomycotina</taxon>
        <taxon>Dothideomycetes</taxon>
        <taxon>Dothideomycetidae</taxon>
        <taxon>Mycosphaerellales</taxon>
        <taxon>Mycosphaerellaceae</taxon>
        <taxon>Zymoseptoria</taxon>
    </lineage>
</organism>
<dbReference type="Proteomes" id="UP000245764">
    <property type="component" value="Chromosome 8"/>
</dbReference>
<sequence length="152" mass="16637">MTFSHRLDPISHPPPRTSPPPQPLPSSQPIPHAWTQHPHPYIRTAHPDAIVNSFTPLSIPATLNAHYNPQPSTSHTSQAANGTADPNAGTAPPVPTTAAAALRPPVQLTPAQRQSRRCFCCWIWCWTGFAWLLAALGYLAWWYWPGGGRGKD</sequence>
<feature type="compositionally biased region" description="Low complexity" evidence="1">
    <location>
        <begin position="86"/>
        <end position="98"/>
    </location>
</feature>
<dbReference type="AlphaFoldDB" id="A0A2H1GTQ2"/>
<feature type="compositionally biased region" description="Polar residues" evidence="1">
    <location>
        <begin position="65"/>
        <end position="81"/>
    </location>
</feature>
<evidence type="ECO:0000313" key="4">
    <source>
        <dbReference type="Proteomes" id="UP000245764"/>
    </source>
</evidence>
<proteinExistence type="predicted"/>
<feature type="region of interest" description="Disordered" evidence="1">
    <location>
        <begin position="1"/>
        <end position="38"/>
    </location>
</feature>
<accession>A0A2H1GTQ2</accession>
<feature type="region of interest" description="Disordered" evidence="1">
    <location>
        <begin position="65"/>
        <end position="98"/>
    </location>
</feature>
<evidence type="ECO:0000313" key="3">
    <source>
        <dbReference type="EMBL" id="SMR56959.1"/>
    </source>
</evidence>
<evidence type="ECO:0000256" key="2">
    <source>
        <dbReference type="SAM" id="Phobius"/>
    </source>
</evidence>
<evidence type="ECO:0000256" key="1">
    <source>
        <dbReference type="SAM" id="MobiDB-lite"/>
    </source>
</evidence>
<keyword evidence="2" id="KW-0472">Membrane</keyword>
<feature type="compositionally biased region" description="Pro residues" evidence="1">
    <location>
        <begin position="11"/>
        <end position="28"/>
    </location>
</feature>
<keyword evidence="2" id="KW-0812">Transmembrane</keyword>
<name>A0A2H1GTQ2_ZYMTR</name>
<reference evidence="4" key="1">
    <citation type="submission" date="2017-05" db="EMBL/GenBank/DDBJ databases">
        <authorList>
            <person name="Song R."/>
            <person name="Chenine A.L."/>
            <person name="Ruprecht R.M."/>
        </authorList>
    </citation>
    <scope>NUCLEOTIDE SEQUENCE [LARGE SCALE GENOMIC DNA]</scope>
</reference>
<gene>
    <name evidence="3" type="ORF">ZT1E4_G8556</name>
</gene>
<feature type="transmembrane region" description="Helical" evidence="2">
    <location>
        <begin position="121"/>
        <end position="144"/>
    </location>
</feature>